<gene>
    <name evidence="4" type="ORF">HEB94_001718</name>
</gene>
<feature type="domain" description="Enoyl reductase (ER)" evidence="3">
    <location>
        <begin position="7"/>
        <end position="320"/>
    </location>
</feature>
<dbReference type="InterPro" id="IPR011032">
    <property type="entry name" value="GroES-like_sf"/>
</dbReference>
<keyword evidence="5" id="KW-1185">Reference proteome</keyword>
<reference evidence="4" key="1">
    <citation type="submission" date="2020-10" db="EMBL/GenBank/DDBJ databases">
        <title>Sequencing the genomes of 1000 actinobacteria strains.</title>
        <authorList>
            <person name="Klenk H.-P."/>
        </authorList>
    </citation>
    <scope>NUCLEOTIDE SEQUENCE</scope>
    <source>
        <strain evidence="4">DSM 45354</strain>
    </source>
</reference>
<dbReference type="InterPro" id="IPR013149">
    <property type="entry name" value="ADH-like_C"/>
</dbReference>
<dbReference type="InterPro" id="IPR014189">
    <property type="entry name" value="Quinone_OxRdtase_PIG3"/>
</dbReference>
<sequence>MVVRDAGGPEMLAVWDVIDPQPGPGEVLIDVVAAGVNRADLLQRQGNYPPPPGASELIGLECSGRISGLGPGVEGFEIGDEVCALLAGGGYAERVAVPAGQVLPRPEGVTLVEAAALPETVCTVWSNIFMLASLRPQETLLVHGGASGIGTTAIQLGKAVDARVIATVGADSKVAKCLELGADTVINYRKDDFVEVVKQVTEGHGADVILDVVGAPYLDRNMRTLATAGRLVVIGMQGGRTGELDLGLLLAKRAAVLATGLRARPVQEKAAIVASVRDNVWPLIADGHLRPVVHTVLPLEEAGEAHRILEDSEQIGKVLLLAREP</sequence>
<dbReference type="NCBIfam" id="TIGR02824">
    <property type="entry name" value="quinone_pig3"/>
    <property type="match status" value="1"/>
</dbReference>
<comment type="caution">
    <text evidence="4">The sequence shown here is derived from an EMBL/GenBank/DDBJ whole genome shotgun (WGS) entry which is preliminary data.</text>
</comment>
<dbReference type="EMBL" id="JADBEM010000001">
    <property type="protein sequence ID" value="MBE1604870.1"/>
    <property type="molecule type" value="Genomic_DNA"/>
</dbReference>
<dbReference type="SMART" id="SM00829">
    <property type="entry name" value="PKS_ER"/>
    <property type="match status" value="1"/>
</dbReference>
<organism evidence="4 5">
    <name type="scientific">Actinopolymorpha pittospori</name>
    <dbReference type="NCBI Taxonomy" id="648752"/>
    <lineage>
        <taxon>Bacteria</taxon>
        <taxon>Bacillati</taxon>
        <taxon>Actinomycetota</taxon>
        <taxon>Actinomycetes</taxon>
        <taxon>Propionibacteriales</taxon>
        <taxon>Actinopolymorphaceae</taxon>
        <taxon>Actinopolymorpha</taxon>
    </lineage>
</organism>
<name>A0A927MX65_9ACTN</name>
<accession>A0A927MX65</accession>
<evidence type="ECO:0000256" key="2">
    <source>
        <dbReference type="ARBA" id="ARBA00023002"/>
    </source>
</evidence>
<dbReference type="CDD" id="cd05276">
    <property type="entry name" value="p53_inducible_oxidoreductase"/>
    <property type="match status" value="1"/>
</dbReference>
<dbReference type="SUPFAM" id="SSF50129">
    <property type="entry name" value="GroES-like"/>
    <property type="match status" value="1"/>
</dbReference>
<dbReference type="InterPro" id="IPR020843">
    <property type="entry name" value="ER"/>
</dbReference>
<evidence type="ECO:0000256" key="1">
    <source>
        <dbReference type="ARBA" id="ARBA00022857"/>
    </source>
</evidence>
<dbReference type="Proteomes" id="UP000638648">
    <property type="component" value="Unassembled WGS sequence"/>
</dbReference>
<dbReference type="SUPFAM" id="SSF51735">
    <property type="entry name" value="NAD(P)-binding Rossmann-fold domains"/>
    <property type="match status" value="1"/>
</dbReference>
<dbReference type="PANTHER" id="PTHR48106:SF8">
    <property type="entry name" value="OS02G0805600 PROTEIN"/>
    <property type="match status" value="1"/>
</dbReference>
<proteinExistence type="predicted"/>
<protein>
    <submittedName>
        <fullName evidence="4">PIG3 family NAD(P)H quinone oxidoreductase</fullName>
    </submittedName>
</protein>
<keyword evidence="1" id="KW-0521">NADP</keyword>
<dbReference type="Pfam" id="PF00107">
    <property type="entry name" value="ADH_zinc_N"/>
    <property type="match status" value="1"/>
</dbReference>
<dbReference type="InterPro" id="IPR036291">
    <property type="entry name" value="NAD(P)-bd_dom_sf"/>
</dbReference>
<dbReference type="GO" id="GO:0070402">
    <property type="term" value="F:NADPH binding"/>
    <property type="evidence" value="ECO:0007669"/>
    <property type="project" value="TreeGrafter"/>
</dbReference>
<dbReference type="AlphaFoldDB" id="A0A927MX65"/>
<keyword evidence="2" id="KW-0560">Oxidoreductase</keyword>
<dbReference type="Gene3D" id="3.90.180.10">
    <property type="entry name" value="Medium-chain alcohol dehydrogenases, catalytic domain"/>
    <property type="match status" value="1"/>
</dbReference>
<dbReference type="InterPro" id="IPR013154">
    <property type="entry name" value="ADH-like_N"/>
</dbReference>
<dbReference type="PANTHER" id="PTHR48106">
    <property type="entry name" value="QUINONE OXIDOREDUCTASE PIG3-RELATED"/>
    <property type="match status" value="1"/>
</dbReference>
<evidence type="ECO:0000259" key="3">
    <source>
        <dbReference type="SMART" id="SM00829"/>
    </source>
</evidence>
<dbReference type="Gene3D" id="3.40.50.720">
    <property type="entry name" value="NAD(P)-binding Rossmann-like Domain"/>
    <property type="match status" value="1"/>
</dbReference>
<evidence type="ECO:0000313" key="5">
    <source>
        <dbReference type="Proteomes" id="UP000638648"/>
    </source>
</evidence>
<dbReference type="GO" id="GO:0016651">
    <property type="term" value="F:oxidoreductase activity, acting on NAD(P)H"/>
    <property type="evidence" value="ECO:0007669"/>
    <property type="project" value="TreeGrafter"/>
</dbReference>
<dbReference type="Pfam" id="PF08240">
    <property type="entry name" value="ADH_N"/>
    <property type="match status" value="1"/>
</dbReference>
<evidence type="ECO:0000313" key="4">
    <source>
        <dbReference type="EMBL" id="MBE1604870.1"/>
    </source>
</evidence>